<keyword evidence="2" id="KW-1185">Reference proteome</keyword>
<dbReference type="InterPro" id="IPR021799">
    <property type="entry name" value="PIN-like_prokaryotic"/>
</dbReference>
<gene>
    <name evidence="1" type="ORF">NDI89_04000</name>
</gene>
<dbReference type="Pfam" id="PF11848">
    <property type="entry name" value="DUF3368"/>
    <property type="match status" value="1"/>
</dbReference>
<dbReference type="PANTHER" id="PTHR39550:SF1">
    <property type="entry name" value="SLL0658 PROTEIN"/>
    <property type="match status" value="1"/>
</dbReference>
<proteinExistence type="predicted"/>
<comment type="caution">
    <text evidence="1">The sequence shown here is derived from an EMBL/GenBank/DDBJ whole genome shotgun (WGS) entry which is preliminary data.</text>
</comment>
<organism evidence="1 2">
    <name type="scientific">Natrinema salsiterrestre</name>
    <dbReference type="NCBI Taxonomy" id="2950540"/>
    <lineage>
        <taxon>Archaea</taxon>
        <taxon>Methanobacteriati</taxon>
        <taxon>Methanobacteriota</taxon>
        <taxon>Stenosarchaea group</taxon>
        <taxon>Halobacteria</taxon>
        <taxon>Halobacteriales</taxon>
        <taxon>Natrialbaceae</taxon>
        <taxon>Natrinema</taxon>
    </lineage>
</organism>
<dbReference type="EMBL" id="JAMQOT010000001">
    <property type="protein sequence ID" value="MDF9744742.1"/>
    <property type="molecule type" value="Genomic_DNA"/>
</dbReference>
<sequence length="171" mass="19254">MWVFDATPLIYLAKAERLSHLSALEEPRLVPQRVYDEVVTDGLEETYPDARRIQRHIEDGLFEVDQIEPTPLFERLETNQALSDADRAVIALAADRDAVAVMDEQHGRAVAQAEAVSTRGTAFLILSLVKDGYISTSEARTTLETMLDKGWYCSPDLYAKILEKLDTIRSE</sequence>
<dbReference type="PANTHER" id="PTHR39550">
    <property type="entry name" value="SLL0658 PROTEIN"/>
    <property type="match status" value="1"/>
</dbReference>
<evidence type="ECO:0000313" key="2">
    <source>
        <dbReference type="Proteomes" id="UP001154061"/>
    </source>
</evidence>
<evidence type="ECO:0000313" key="1">
    <source>
        <dbReference type="EMBL" id="MDF9744742.1"/>
    </source>
</evidence>
<reference evidence="1" key="1">
    <citation type="submission" date="2022-06" db="EMBL/GenBank/DDBJ databases">
        <title>Natrinema sp. a new haloarchaeum isolate from saline soil.</title>
        <authorList>
            <person name="Strakova D."/>
            <person name="Galisteo C."/>
            <person name="Sanchez-Porro C."/>
            <person name="Ventosa A."/>
        </authorList>
    </citation>
    <scope>NUCLEOTIDE SEQUENCE</scope>
    <source>
        <strain evidence="1">S1CR25-10</strain>
    </source>
</reference>
<dbReference type="RefSeq" id="WP_277520224.1">
    <property type="nucleotide sequence ID" value="NZ_JAMQOT010000001.1"/>
</dbReference>
<dbReference type="AlphaFoldDB" id="A0A9Q4KZK2"/>
<protein>
    <submittedName>
        <fullName evidence="1">DUF3368 domain-containing protein</fullName>
    </submittedName>
</protein>
<accession>A0A9Q4KZK2</accession>
<name>A0A9Q4KZK2_9EURY</name>
<dbReference type="Proteomes" id="UP001154061">
    <property type="component" value="Unassembled WGS sequence"/>
</dbReference>